<sequence>MRRTALQQGVDRALVDVCRGAQPHLPEEPGLVDEVVAGARYHRIAPLTHVALRDSYPDVAGALREDRARALVNHLRTSALLGGVAGVLTGVDWLAFKGPLLSEFAHPIPGLRFYKDLDLLVGPDQFRETCNRLIDAGWRIILSDESLLSEELPGEVALVNEAGVVMDLHWSMVVMGSVRRRFDVTAEALLARRVPVMIGPAKLWALSPADALVHVCQHAALIGATKLGHVLDADQLARQVPDWDDVVARAETWGAGVQVAAVLGRGHRLLGTPIPEDLEARLGLGPGMRAVLAAVDARWPVQGLRKDASWVRLVTRGLRPGLFGTGASIAGRAARGVVDRLRPTEESGPRVPASPEVIDAYLTKVEATQLA</sequence>
<protein>
    <submittedName>
        <fullName evidence="1">Nucleotidyltransferase family protein</fullName>
    </submittedName>
</protein>
<dbReference type="InterPro" id="IPR039498">
    <property type="entry name" value="NTP_transf_5"/>
</dbReference>
<dbReference type="RefSeq" id="WP_143939171.1">
    <property type="nucleotide sequence ID" value="NZ_VKKG01000006.1"/>
</dbReference>
<proteinExistence type="predicted"/>
<dbReference type="OrthoDB" id="3611766at2"/>
<keyword evidence="2" id="KW-1185">Reference proteome</keyword>
<dbReference type="Pfam" id="PF14907">
    <property type="entry name" value="NTP_transf_5"/>
    <property type="match status" value="1"/>
</dbReference>
<keyword evidence="1" id="KW-0808">Transferase</keyword>
<accession>A0A553JX43</accession>
<dbReference type="EMBL" id="VKKG01000006">
    <property type="protein sequence ID" value="TRY17028.1"/>
    <property type="molecule type" value="Genomic_DNA"/>
</dbReference>
<gene>
    <name evidence="1" type="ORF">FOJ82_14345</name>
</gene>
<evidence type="ECO:0000313" key="2">
    <source>
        <dbReference type="Proteomes" id="UP000317638"/>
    </source>
</evidence>
<organism evidence="1 2">
    <name type="scientific">Tessaracoccus rhinocerotis</name>
    <dbReference type="NCBI Taxonomy" id="1689449"/>
    <lineage>
        <taxon>Bacteria</taxon>
        <taxon>Bacillati</taxon>
        <taxon>Actinomycetota</taxon>
        <taxon>Actinomycetes</taxon>
        <taxon>Propionibacteriales</taxon>
        <taxon>Propionibacteriaceae</taxon>
        <taxon>Tessaracoccus</taxon>
    </lineage>
</organism>
<dbReference type="Proteomes" id="UP000317638">
    <property type="component" value="Unassembled WGS sequence"/>
</dbReference>
<name>A0A553JX43_9ACTN</name>
<dbReference type="AlphaFoldDB" id="A0A553JX43"/>
<reference evidence="1 2" key="1">
    <citation type="submission" date="2019-07" db="EMBL/GenBank/DDBJ databases">
        <authorList>
            <person name="Zhou L.-Y."/>
        </authorList>
    </citation>
    <scope>NUCLEOTIDE SEQUENCE [LARGE SCALE GENOMIC DNA]</scope>
    <source>
        <strain evidence="1 2">YIM 101269</strain>
    </source>
</reference>
<comment type="caution">
    <text evidence="1">The sequence shown here is derived from an EMBL/GenBank/DDBJ whole genome shotgun (WGS) entry which is preliminary data.</text>
</comment>
<evidence type="ECO:0000313" key="1">
    <source>
        <dbReference type="EMBL" id="TRY17028.1"/>
    </source>
</evidence>
<dbReference type="GO" id="GO:0016740">
    <property type="term" value="F:transferase activity"/>
    <property type="evidence" value="ECO:0007669"/>
    <property type="project" value="UniProtKB-KW"/>
</dbReference>